<name>A0ACC3A5U1_9EURO</name>
<gene>
    <name evidence="1" type="ORF">H2198_005386</name>
</gene>
<dbReference type="EMBL" id="JAPDRQ010000088">
    <property type="protein sequence ID" value="KAJ9655849.1"/>
    <property type="molecule type" value="Genomic_DNA"/>
</dbReference>
<dbReference type="Proteomes" id="UP001172386">
    <property type="component" value="Unassembled WGS sequence"/>
</dbReference>
<reference evidence="1" key="1">
    <citation type="submission" date="2022-10" db="EMBL/GenBank/DDBJ databases">
        <title>Culturing micro-colonial fungi from biological soil crusts in the Mojave desert and describing Neophaeococcomyces mojavensis, and introducing the new genera and species Taxawa tesnikishii.</title>
        <authorList>
            <person name="Kurbessoian T."/>
            <person name="Stajich J.E."/>
        </authorList>
    </citation>
    <scope>NUCLEOTIDE SEQUENCE</scope>
    <source>
        <strain evidence="1">JES_112</strain>
    </source>
</reference>
<accession>A0ACC3A5U1</accession>
<protein>
    <submittedName>
        <fullName evidence="1">Uncharacterized protein</fullName>
    </submittedName>
</protein>
<sequence length="573" mass="62599">MTVEVSEKSGDIHVDHVDHVEHPEVKREGLRIDGDNEDHQHEPPMTFSRGMALLGMGFLWTGSQIPLYLFGSIPPYIYGDIGGVDRWVWFVLGGLLTLAAVCPFVGALSDLIGRRYVALIGSAFLVIGTVVATTAKNMDAFIAGMTLVGAGAGIAELTALAVTSELAPTAKRGKYVAILIFTIVPFVPSGLYAQLIAYHTNWRYVGIIVCVWNGLGFFITAFFYFPPPRVNSLGKSRSQVLREIDYVGGLLSISGLVLFLAGLQWGGYQYKWTSAHVLVPLLLGAFLLIAFCVWEMWFVKYPMFPGRIKQDPRVLILTLVITFISGMNFFAYIMFWPTQAFNVYDHNPTQVGLRVFPGGMAIMVGAVVTLWLLSVFRGRNKELMIMSSILMTAGTAAMACATRYNLNKLYGLLILGGLGIGGIVVPASIITTIICPDDLIATVSALTLSIRVIGGSIGYCAYFNVFVNKFTPNAIKYIGGTMVTQLNITNEEYIKEAILLTSASLLEPLREIPGLQSQKAWEAVVLAGQIAYADSYQWVYLASIPAGVVSIICACFLGDINKYMDDHVAVVMR</sequence>
<proteinExistence type="predicted"/>
<evidence type="ECO:0000313" key="1">
    <source>
        <dbReference type="EMBL" id="KAJ9655849.1"/>
    </source>
</evidence>
<keyword evidence="2" id="KW-1185">Reference proteome</keyword>
<organism evidence="1 2">
    <name type="scientific">Neophaeococcomyces mojaviensis</name>
    <dbReference type="NCBI Taxonomy" id="3383035"/>
    <lineage>
        <taxon>Eukaryota</taxon>
        <taxon>Fungi</taxon>
        <taxon>Dikarya</taxon>
        <taxon>Ascomycota</taxon>
        <taxon>Pezizomycotina</taxon>
        <taxon>Eurotiomycetes</taxon>
        <taxon>Chaetothyriomycetidae</taxon>
        <taxon>Chaetothyriales</taxon>
        <taxon>Chaetothyriales incertae sedis</taxon>
        <taxon>Neophaeococcomyces</taxon>
    </lineage>
</organism>
<evidence type="ECO:0000313" key="2">
    <source>
        <dbReference type="Proteomes" id="UP001172386"/>
    </source>
</evidence>
<comment type="caution">
    <text evidence="1">The sequence shown here is derived from an EMBL/GenBank/DDBJ whole genome shotgun (WGS) entry which is preliminary data.</text>
</comment>